<reference evidence="3" key="1">
    <citation type="submission" date="2011-05" db="EMBL/GenBank/DDBJ databases">
        <title>Complete sequence of Desulfotomaculum ruminis DSM 2154.</title>
        <authorList>
            <person name="Lucas S."/>
            <person name="Copeland A."/>
            <person name="Lapidus A."/>
            <person name="Cheng J.-F."/>
            <person name="Goodwin L."/>
            <person name="Pitluck S."/>
            <person name="Lu M."/>
            <person name="Detter J.C."/>
            <person name="Han C."/>
            <person name="Tapia R."/>
            <person name="Land M."/>
            <person name="Hauser L."/>
            <person name="Kyrpides N."/>
            <person name="Ivanova N."/>
            <person name="Mikhailova N."/>
            <person name="Pagani I."/>
            <person name="Stams A.J.M."/>
            <person name="Plugge C.M."/>
            <person name="Muyzer G."/>
            <person name="Kuever J."/>
            <person name="Parshina S.N."/>
            <person name="Ivanova A.E."/>
            <person name="Nazina T.N."/>
            <person name="Brambilla E."/>
            <person name="Spring S."/>
            <person name="Klenk H.-P."/>
            <person name="Woyke T."/>
        </authorList>
    </citation>
    <scope>NUCLEOTIDE SEQUENCE [LARGE SCALE GENOMIC DNA]</scope>
    <source>
        <strain evidence="3">ATCC 23193 / DSM 2154 / NCIB 8452 / DL</strain>
    </source>
</reference>
<dbReference type="Gene3D" id="3.40.50.720">
    <property type="entry name" value="NAD(P)-binding Rossmann-like Domain"/>
    <property type="match status" value="1"/>
</dbReference>
<dbReference type="PANTHER" id="PTHR43000">
    <property type="entry name" value="DTDP-D-GLUCOSE 4,6-DEHYDRATASE-RELATED"/>
    <property type="match status" value="1"/>
</dbReference>
<dbReference type="AlphaFoldDB" id="F6DP46"/>
<proteinExistence type="predicted"/>
<dbReference type="RefSeq" id="WP_013843621.1">
    <property type="nucleotide sequence ID" value="NC_015589.1"/>
</dbReference>
<dbReference type="InterPro" id="IPR020904">
    <property type="entry name" value="Sc_DH/Rdtase_CS"/>
</dbReference>
<evidence type="ECO:0000259" key="1">
    <source>
        <dbReference type="Pfam" id="PF16363"/>
    </source>
</evidence>
<accession>F6DP46</accession>
<dbReference type="OrthoDB" id="244102at2"/>
<evidence type="ECO:0000313" key="2">
    <source>
        <dbReference type="EMBL" id="AEG61875.1"/>
    </source>
</evidence>
<dbReference type="Pfam" id="PF16363">
    <property type="entry name" value="GDP_Man_Dehyd"/>
    <property type="match status" value="1"/>
</dbReference>
<dbReference type="STRING" id="696281.Desru_3675"/>
<gene>
    <name evidence="2" type="ordered locus">Desru_3675</name>
</gene>
<dbReference type="KEGG" id="dru:Desru_3675"/>
<dbReference type="InterPro" id="IPR016040">
    <property type="entry name" value="NAD(P)-bd_dom"/>
</dbReference>
<sequence>MKILVTGANGFVGRHLVDYLKEGHTIYASGRALTPPDNLDTLYLNMDITDPSSIKKALKYSTPDVVFHLAAQSTVRLAWEDPVSTVDVNITGTINLLKALRDMMPRTRLITIGSSEEYGLTGKLGEPLTEKHPCLPQNPYAISKFAMGQMVLQLSQKYEMEVIHVRPFNHFGPGQQMGYVVSDFASQIAEIEQKIKPPVLRVGNLNAKRDFTDVTDVVRAYALLMEKSPAAGIYNVCSGIARSAQDILEILINQAKVSIEVVQDASKLRPSEVPLFIGSNAKIYQATTWRPKLEFENSIIKTLNWWRDKVKINAGR</sequence>
<dbReference type="InterPro" id="IPR036291">
    <property type="entry name" value="NAD(P)-bd_dom_sf"/>
</dbReference>
<evidence type="ECO:0000313" key="3">
    <source>
        <dbReference type="Proteomes" id="UP000009234"/>
    </source>
</evidence>
<dbReference type="HOGENOM" id="CLU_007383_1_7_9"/>
<protein>
    <submittedName>
        <fullName evidence="2">NAD-dependent epimerase/dehydratase</fullName>
    </submittedName>
</protein>
<dbReference type="EMBL" id="CP002780">
    <property type="protein sequence ID" value="AEG61875.1"/>
    <property type="molecule type" value="Genomic_DNA"/>
</dbReference>
<dbReference type="Proteomes" id="UP000009234">
    <property type="component" value="Chromosome"/>
</dbReference>
<dbReference type="Gene3D" id="3.90.25.10">
    <property type="entry name" value="UDP-galactose 4-epimerase, domain 1"/>
    <property type="match status" value="1"/>
</dbReference>
<name>F6DP46_DESRL</name>
<dbReference type="PROSITE" id="PS00061">
    <property type="entry name" value="ADH_SHORT"/>
    <property type="match status" value="1"/>
</dbReference>
<organism evidence="2 3">
    <name type="scientific">Desulforamulus ruminis (strain ATCC 23193 / DSM 2154 / NCIMB 8452 / DL)</name>
    <name type="common">Desulfotomaculum ruminis</name>
    <dbReference type="NCBI Taxonomy" id="696281"/>
    <lineage>
        <taxon>Bacteria</taxon>
        <taxon>Bacillati</taxon>
        <taxon>Bacillota</taxon>
        <taxon>Clostridia</taxon>
        <taxon>Eubacteriales</taxon>
        <taxon>Peptococcaceae</taxon>
        <taxon>Desulforamulus</taxon>
    </lineage>
</organism>
<feature type="domain" description="NAD(P)-binding" evidence="1">
    <location>
        <begin position="4"/>
        <end position="299"/>
    </location>
</feature>
<reference evidence="2 3" key="2">
    <citation type="journal article" date="2012" name="Stand. Genomic Sci.">
        <title>Complete genome sequence of the sulfate-reducing firmicute Desulfotomaculum ruminis type strain (DL(T)).</title>
        <authorList>
            <person name="Spring S."/>
            <person name="Visser M."/>
            <person name="Lu M."/>
            <person name="Copeland A."/>
            <person name="Lapidus A."/>
            <person name="Lucas S."/>
            <person name="Cheng J.F."/>
            <person name="Han C."/>
            <person name="Tapia R."/>
            <person name="Goodwin L.A."/>
            <person name="Pitluck S."/>
            <person name="Ivanova N."/>
            <person name="Land M."/>
            <person name="Hauser L."/>
            <person name="Larimer F."/>
            <person name="Rohde M."/>
            <person name="Goker M."/>
            <person name="Detter J.C."/>
            <person name="Kyrpides N.C."/>
            <person name="Woyke T."/>
            <person name="Schaap P.J."/>
            <person name="Plugge C.M."/>
            <person name="Muyzer G."/>
            <person name="Kuever J."/>
            <person name="Pereira I.A."/>
            <person name="Parshina S.N."/>
            <person name="Bernier-Latmani R."/>
            <person name="Stams A.J."/>
            <person name="Klenk H.P."/>
        </authorList>
    </citation>
    <scope>NUCLEOTIDE SEQUENCE [LARGE SCALE GENOMIC DNA]</scope>
    <source>
        <strain evidence="3">ATCC 23193 / DSM 2154 / NCIB 8452 / DL</strain>
    </source>
</reference>
<dbReference type="eggNOG" id="COG0451">
    <property type="taxonomic scope" value="Bacteria"/>
</dbReference>
<dbReference type="SUPFAM" id="SSF51735">
    <property type="entry name" value="NAD(P)-binding Rossmann-fold domains"/>
    <property type="match status" value="1"/>
</dbReference>
<keyword evidence="3" id="KW-1185">Reference proteome</keyword>